<evidence type="ECO:0000313" key="2">
    <source>
        <dbReference type="Proteomes" id="UP000178427"/>
    </source>
</evidence>
<dbReference type="SUPFAM" id="SSF46894">
    <property type="entry name" value="C-terminal effector domain of the bipartite response regulators"/>
    <property type="match status" value="1"/>
</dbReference>
<gene>
    <name evidence="1" type="ORF">A3A40_00115</name>
</gene>
<dbReference type="GO" id="GO:0006355">
    <property type="term" value="P:regulation of DNA-templated transcription"/>
    <property type="evidence" value="ECO:0007669"/>
    <property type="project" value="InterPro"/>
</dbReference>
<dbReference type="AlphaFoldDB" id="A0A1F6EJK6"/>
<name>A0A1F6EJK6_9BACT</name>
<dbReference type="Gene3D" id="1.10.10.10">
    <property type="entry name" value="Winged helix-like DNA-binding domain superfamily/Winged helix DNA-binding domain"/>
    <property type="match status" value="1"/>
</dbReference>
<reference evidence="1 2" key="1">
    <citation type="journal article" date="2016" name="Nat. Commun.">
        <title>Thousands of microbial genomes shed light on interconnected biogeochemical processes in an aquifer system.</title>
        <authorList>
            <person name="Anantharaman K."/>
            <person name="Brown C.T."/>
            <person name="Hug L.A."/>
            <person name="Sharon I."/>
            <person name="Castelle C.J."/>
            <person name="Probst A.J."/>
            <person name="Thomas B.C."/>
            <person name="Singh A."/>
            <person name="Wilkins M.J."/>
            <person name="Karaoz U."/>
            <person name="Brodie E.L."/>
            <person name="Williams K.H."/>
            <person name="Hubbard S.S."/>
            <person name="Banfield J.F."/>
        </authorList>
    </citation>
    <scope>NUCLEOTIDE SEQUENCE [LARGE SCALE GENOMIC DNA]</scope>
</reference>
<protein>
    <recommendedName>
        <fullName evidence="3">OmpR/PhoB-type domain-containing protein</fullName>
    </recommendedName>
</protein>
<dbReference type="GO" id="GO:0003677">
    <property type="term" value="F:DNA binding"/>
    <property type="evidence" value="ECO:0007669"/>
    <property type="project" value="InterPro"/>
</dbReference>
<organism evidence="1 2">
    <name type="scientific">Candidatus Kaiserbacteria bacterium RIFCSPLOWO2_01_FULL_54_20</name>
    <dbReference type="NCBI Taxonomy" id="1798513"/>
    <lineage>
        <taxon>Bacteria</taxon>
        <taxon>Candidatus Kaiseribacteriota</taxon>
    </lineage>
</organism>
<proteinExistence type="predicted"/>
<dbReference type="STRING" id="1798513.A3A40_00115"/>
<comment type="caution">
    <text evidence="1">The sequence shown here is derived from an EMBL/GenBank/DDBJ whole genome shotgun (WGS) entry which is preliminary data.</text>
</comment>
<sequence length="161" mass="17623">MLKQYQIPARCISAGRACHHHGVGLVSPRTSYDAKPQAHGARTAMTTPGLTTAAKPATRKTFTFWSGHAVFYPETKMLKVDGSRVRLAPEVTNLLLQLASGDPARTHSKRVLMDALDINLENTLRARAGKLRRALRAGSKESQTLEDPVRSEYGIGYVLAK</sequence>
<dbReference type="InterPro" id="IPR036388">
    <property type="entry name" value="WH-like_DNA-bd_sf"/>
</dbReference>
<dbReference type="InterPro" id="IPR016032">
    <property type="entry name" value="Sig_transdc_resp-reg_C-effctor"/>
</dbReference>
<dbReference type="EMBL" id="MFMA01000028">
    <property type="protein sequence ID" value="OGG73845.1"/>
    <property type="molecule type" value="Genomic_DNA"/>
</dbReference>
<accession>A0A1F6EJK6</accession>
<dbReference type="Proteomes" id="UP000178427">
    <property type="component" value="Unassembled WGS sequence"/>
</dbReference>
<evidence type="ECO:0000313" key="1">
    <source>
        <dbReference type="EMBL" id="OGG73845.1"/>
    </source>
</evidence>
<evidence type="ECO:0008006" key="3">
    <source>
        <dbReference type="Google" id="ProtNLM"/>
    </source>
</evidence>